<dbReference type="CDD" id="cd00118">
    <property type="entry name" value="LysM"/>
    <property type="match status" value="1"/>
</dbReference>
<dbReference type="OrthoDB" id="9798935at2"/>
<proteinExistence type="predicted"/>
<dbReference type="SUPFAM" id="SSF54106">
    <property type="entry name" value="LysM domain"/>
    <property type="match status" value="1"/>
</dbReference>
<reference evidence="3 4" key="1">
    <citation type="submission" date="2016-09" db="EMBL/GenBank/DDBJ databases">
        <authorList>
            <person name="Capua I."/>
            <person name="De Benedictis P."/>
            <person name="Joannis T."/>
            <person name="Lombin L.H."/>
            <person name="Cattoli G."/>
        </authorList>
    </citation>
    <scope>NUCLEOTIDE SEQUENCE [LARGE SCALE GENOMIC DNA]</scope>
    <source>
        <strain evidence="3 4">LMG 25899</strain>
    </source>
</reference>
<dbReference type="RefSeq" id="WP_069696925.1">
    <property type="nucleotide sequence ID" value="NZ_JAGGMA010000011.1"/>
</dbReference>
<dbReference type="AlphaFoldDB" id="A0A1E5L1E8"/>
<evidence type="ECO:0000259" key="2">
    <source>
        <dbReference type="PROSITE" id="PS51782"/>
    </source>
</evidence>
<evidence type="ECO:0000313" key="3">
    <source>
        <dbReference type="EMBL" id="OEH83914.1"/>
    </source>
</evidence>
<gene>
    <name evidence="3" type="ORF">BCR26_00110</name>
</gene>
<sequence length="141" mass="15315">MKKKFDKKNIYSLLFSCVLFGSIFYFTNNSLLLAASVSPEGKQAAVPVSGNSGVVLPQPPAPTETPQDIPKGESQQTSSSEKEAVITADEKNSPKNSYIVKPGQTLWEIAQETGLSLTTLMNENQLSNSFIIEGQELSYNP</sequence>
<dbReference type="PROSITE" id="PS51782">
    <property type="entry name" value="LYSM"/>
    <property type="match status" value="1"/>
</dbReference>
<dbReference type="STRING" id="762845.BCR26_00110"/>
<evidence type="ECO:0000313" key="4">
    <source>
        <dbReference type="Proteomes" id="UP000095256"/>
    </source>
</evidence>
<organism evidence="3 4">
    <name type="scientific">Enterococcus rivorum</name>
    <dbReference type="NCBI Taxonomy" id="762845"/>
    <lineage>
        <taxon>Bacteria</taxon>
        <taxon>Bacillati</taxon>
        <taxon>Bacillota</taxon>
        <taxon>Bacilli</taxon>
        <taxon>Lactobacillales</taxon>
        <taxon>Enterococcaceae</taxon>
        <taxon>Enterococcus</taxon>
    </lineage>
</organism>
<dbReference type="Pfam" id="PF01476">
    <property type="entry name" value="LysM"/>
    <property type="match status" value="1"/>
</dbReference>
<name>A0A1E5L1E8_9ENTE</name>
<dbReference type="Gene3D" id="3.10.350.10">
    <property type="entry name" value="LysM domain"/>
    <property type="match status" value="1"/>
</dbReference>
<dbReference type="InterPro" id="IPR036779">
    <property type="entry name" value="LysM_dom_sf"/>
</dbReference>
<dbReference type="Proteomes" id="UP000095256">
    <property type="component" value="Unassembled WGS sequence"/>
</dbReference>
<evidence type="ECO:0000256" key="1">
    <source>
        <dbReference type="SAM" id="MobiDB-lite"/>
    </source>
</evidence>
<feature type="compositionally biased region" description="Basic and acidic residues" evidence="1">
    <location>
        <begin position="80"/>
        <end position="93"/>
    </location>
</feature>
<dbReference type="SMART" id="SM00257">
    <property type="entry name" value="LysM"/>
    <property type="match status" value="1"/>
</dbReference>
<feature type="region of interest" description="Disordered" evidence="1">
    <location>
        <begin position="43"/>
        <end position="97"/>
    </location>
</feature>
<dbReference type="EMBL" id="MIEK01000001">
    <property type="protein sequence ID" value="OEH83914.1"/>
    <property type="molecule type" value="Genomic_DNA"/>
</dbReference>
<dbReference type="InterPro" id="IPR018392">
    <property type="entry name" value="LysM"/>
</dbReference>
<comment type="caution">
    <text evidence="3">The sequence shown here is derived from an EMBL/GenBank/DDBJ whole genome shotgun (WGS) entry which is preliminary data.</text>
</comment>
<protein>
    <recommendedName>
        <fullName evidence="2">LysM domain-containing protein</fullName>
    </recommendedName>
</protein>
<feature type="domain" description="LysM" evidence="2">
    <location>
        <begin position="96"/>
        <end position="139"/>
    </location>
</feature>
<accession>A0A1E5L1E8</accession>
<keyword evidence="4" id="KW-1185">Reference proteome</keyword>